<name>A0ABT5L1C0_9ALTE</name>
<feature type="chain" id="PRO_5046901904" evidence="2">
    <location>
        <begin position="21"/>
        <end position="358"/>
    </location>
</feature>
<evidence type="ECO:0000259" key="3">
    <source>
        <dbReference type="Pfam" id="PF25973"/>
    </source>
</evidence>
<comment type="similarity">
    <text evidence="1">Belongs to the membrane fusion protein (MFP) (TC 8.A.1) family.</text>
</comment>
<dbReference type="Proteomes" id="UP001218788">
    <property type="component" value="Unassembled WGS sequence"/>
</dbReference>
<dbReference type="NCBIfam" id="TIGR01730">
    <property type="entry name" value="RND_mfp"/>
    <property type="match status" value="1"/>
</dbReference>
<dbReference type="Gene3D" id="2.40.30.170">
    <property type="match status" value="1"/>
</dbReference>
<keyword evidence="5" id="KW-1185">Reference proteome</keyword>
<comment type="caution">
    <text evidence="4">The sequence shown here is derived from an EMBL/GenBank/DDBJ whole genome shotgun (WGS) entry which is preliminary data.</text>
</comment>
<dbReference type="EMBL" id="JAQQXP010000001">
    <property type="protein sequence ID" value="MDC8830672.1"/>
    <property type="molecule type" value="Genomic_DNA"/>
</dbReference>
<proteinExistence type="inferred from homology"/>
<evidence type="ECO:0000313" key="4">
    <source>
        <dbReference type="EMBL" id="MDC8830672.1"/>
    </source>
</evidence>
<dbReference type="RefSeq" id="WP_273639593.1">
    <property type="nucleotide sequence ID" value="NZ_JAQQXP010000001.1"/>
</dbReference>
<dbReference type="InterPro" id="IPR006143">
    <property type="entry name" value="RND_pump_MFP"/>
</dbReference>
<dbReference type="PANTHER" id="PTHR30469">
    <property type="entry name" value="MULTIDRUG RESISTANCE PROTEIN MDTA"/>
    <property type="match status" value="1"/>
</dbReference>
<protein>
    <submittedName>
        <fullName evidence="4">Efflux RND transporter periplasmic adaptor subunit</fullName>
    </submittedName>
</protein>
<dbReference type="Gene3D" id="2.40.420.20">
    <property type="match status" value="1"/>
</dbReference>
<accession>A0ABT5L1C0</accession>
<organism evidence="4 5">
    <name type="scientific">Alteromonas gilva</name>
    <dbReference type="NCBI Taxonomy" id="2987522"/>
    <lineage>
        <taxon>Bacteria</taxon>
        <taxon>Pseudomonadati</taxon>
        <taxon>Pseudomonadota</taxon>
        <taxon>Gammaproteobacteria</taxon>
        <taxon>Alteromonadales</taxon>
        <taxon>Alteromonadaceae</taxon>
        <taxon>Alteromonas/Salinimonas group</taxon>
        <taxon>Alteromonas</taxon>
    </lineage>
</organism>
<evidence type="ECO:0000256" key="2">
    <source>
        <dbReference type="SAM" id="SignalP"/>
    </source>
</evidence>
<sequence>MPGYFAVLVNAMLVTSLCVAIPGVAQENPVTVSVAYPVATQQYQSVTLSGSVESAFDAVLAPLEAGVVAKLHVEVGDTVSQGQPLLELNSRLAELAQQQAEAELQVGKVALSEARRLLDEVDALTQQQLAAKTLYQQRSAAVANAEAQLSQLSSTLALRKEIVSRHTLTAPFDGVIYQRSVDVGEWIEPTTPALALVSQKHKRLSIEVPQEYYRYFNTLDSAITVTPDNTRFTSVEGRLTRLVAASGNQGRTFTAHISLPADTELLVGMSASAEVNLPNVVSNQAWLPASAIKQHPDGGASVFAVKNNRAERVLVNIVRRQGDTVLLENVSEQQLYVAKGISRLSNNTQVTITDGPQQ</sequence>
<dbReference type="Gene3D" id="1.10.287.470">
    <property type="entry name" value="Helix hairpin bin"/>
    <property type="match status" value="1"/>
</dbReference>
<dbReference type="PANTHER" id="PTHR30469:SF11">
    <property type="entry name" value="BLL4320 PROTEIN"/>
    <property type="match status" value="1"/>
</dbReference>
<feature type="domain" description="CzcB-like barrel-sandwich hybrid" evidence="3">
    <location>
        <begin position="60"/>
        <end position="192"/>
    </location>
</feature>
<gene>
    <name evidence="4" type="ORF">OIK42_07850</name>
</gene>
<evidence type="ECO:0000256" key="1">
    <source>
        <dbReference type="ARBA" id="ARBA00009477"/>
    </source>
</evidence>
<reference evidence="4 5" key="1">
    <citation type="submission" date="2022-10" db="EMBL/GenBank/DDBJ databases">
        <title>Alteromonas sp. chi3 Genome sequencing.</title>
        <authorList>
            <person name="Park S."/>
        </authorList>
    </citation>
    <scope>NUCLEOTIDE SEQUENCE [LARGE SCALE GENOMIC DNA]</scope>
    <source>
        <strain evidence="5">chi3</strain>
    </source>
</reference>
<dbReference type="Gene3D" id="2.40.50.100">
    <property type="match status" value="1"/>
</dbReference>
<evidence type="ECO:0000313" key="5">
    <source>
        <dbReference type="Proteomes" id="UP001218788"/>
    </source>
</evidence>
<dbReference type="Pfam" id="PF25973">
    <property type="entry name" value="BSH_CzcB"/>
    <property type="match status" value="1"/>
</dbReference>
<dbReference type="InterPro" id="IPR058647">
    <property type="entry name" value="BSH_CzcB-like"/>
</dbReference>
<feature type="signal peptide" evidence="2">
    <location>
        <begin position="1"/>
        <end position="20"/>
    </location>
</feature>
<keyword evidence="2" id="KW-0732">Signal</keyword>
<dbReference type="SUPFAM" id="SSF111369">
    <property type="entry name" value="HlyD-like secretion proteins"/>
    <property type="match status" value="1"/>
</dbReference>